<evidence type="ECO:0000313" key="2">
    <source>
        <dbReference type="EMBL" id="BES99116.1"/>
    </source>
</evidence>
<accession>A0ABN7B3V4</accession>
<feature type="compositionally biased region" description="Acidic residues" evidence="1">
    <location>
        <begin position="17"/>
        <end position="26"/>
    </location>
</feature>
<protein>
    <submittedName>
        <fullName evidence="2">Uncharacterized protein</fullName>
    </submittedName>
</protein>
<evidence type="ECO:0000313" key="3">
    <source>
        <dbReference type="Proteomes" id="UP001307889"/>
    </source>
</evidence>
<dbReference type="Proteomes" id="UP001307889">
    <property type="component" value="Chromosome 10"/>
</dbReference>
<feature type="region of interest" description="Disordered" evidence="1">
    <location>
        <begin position="38"/>
        <end position="57"/>
    </location>
</feature>
<gene>
    <name evidence="2" type="ORF">NTJ_11932</name>
</gene>
<keyword evidence="3" id="KW-1185">Reference proteome</keyword>
<evidence type="ECO:0000256" key="1">
    <source>
        <dbReference type="SAM" id="MobiDB-lite"/>
    </source>
</evidence>
<feature type="region of interest" description="Disordered" evidence="1">
    <location>
        <begin position="1"/>
        <end position="26"/>
    </location>
</feature>
<organism evidence="2 3">
    <name type="scientific">Nesidiocoris tenuis</name>
    <dbReference type="NCBI Taxonomy" id="355587"/>
    <lineage>
        <taxon>Eukaryota</taxon>
        <taxon>Metazoa</taxon>
        <taxon>Ecdysozoa</taxon>
        <taxon>Arthropoda</taxon>
        <taxon>Hexapoda</taxon>
        <taxon>Insecta</taxon>
        <taxon>Pterygota</taxon>
        <taxon>Neoptera</taxon>
        <taxon>Paraneoptera</taxon>
        <taxon>Hemiptera</taxon>
        <taxon>Heteroptera</taxon>
        <taxon>Panheteroptera</taxon>
        <taxon>Cimicomorpha</taxon>
        <taxon>Miridae</taxon>
        <taxon>Dicyphina</taxon>
        <taxon>Nesidiocoris</taxon>
    </lineage>
</organism>
<feature type="compositionally biased region" description="Acidic residues" evidence="1">
    <location>
        <begin position="38"/>
        <end position="54"/>
    </location>
</feature>
<sequence>MEIEVGTEERNNPENEGAIETEDIEIGGIELEIENDAEIDIESESDVDSAEDEPPGNFDDLQFWAFDQLEFEDEGWAIYLHDHSYAKPCMPLIFEKSAIFWLS</sequence>
<reference evidence="2 3" key="1">
    <citation type="submission" date="2023-09" db="EMBL/GenBank/DDBJ databases">
        <title>Nesidiocoris tenuis whole genome shotgun sequence.</title>
        <authorList>
            <person name="Shibata T."/>
            <person name="Shimoda M."/>
            <person name="Kobayashi T."/>
            <person name="Uehara T."/>
        </authorList>
    </citation>
    <scope>NUCLEOTIDE SEQUENCE [LARGE SCALE GENOMIC DNA]</scope>
    <source>
        <strain evidence="2 3">Japan</strain>
    </source>
</reference>
<name>A0ABN7B3V4_9HEMI</name>
<proteinExistence type="predicted"/>
<dbReference type="EMBL" id="AP028918">
    <property type="protein sequence ID" value="BES99116.1"/>
    <property type="molecule type" value="Genomic_DNA"/>
</dbReference>